<name>A0A5N6UDZ7_ASPTM</name>
<gene>
    <name evidence="2" type="ORF">BDV40DRAFT_67138</name>
</gene>
<evidence type="ECO:0000256" key="1">
    <source>
        <dbReference type="SAM" id="Phobius"/>
    </source>
</evidence>
<keyword evidence="3" id="KW-1185">Reference proteome</keyword>
<dbReference type="Proteomes" id="UP000326950">
    <property type="component" value="Unassembled WGS sequence"/>
</dbReference>
<sequence length="59" mass="6783">MIPQLHYLILTFALLLCPFGVYPALGLGWLPIIAFISIEHYRYRPSSFLSDESIMKPND</sequence>
<reference evidence="2 3" key="1">
    <citation type="submission" date="2019-04" db="EMBL/GenBank/DDBJ databases">
        <title>Friends and foes A comparative genomics study of 23 Aspergillus species from section Flavi.</title>
        <authorList>
            <consortium name="DOE Joint Genome Institute"/>
            <person name="Kjaerbolling I."/>
            <person name="Vesth T."/>
            <person name="Frisvad J.C."/>
            <person name="Nybo J.L."/>
            <person name="Theobald S."/>
            <person name="Kildgaard S."/>
            <person name="Isbrandt T."/>
            <person name="Kuo A."/>
            <person name="Sato A."/>
            <person name="Lyhne E.K."/>
            <person name="Kogle M.E."/>
            <person name="Wiebenga A."/>
            <person name="Kun R.S."/>
            <person name="Lubbers R.J."/>
            <person name="Makela M.R."/>
            <person name="Barry K."/>
            <person name="Chovatia M."/>
            <person name="Clum A."/>
            <person name="Daum C."/>
            <person name="Haridas S."/>
            <person name="He G."/>
            <person name="LaButti K."/>
            <person name="Lipzen A."/>
            <person name="Mondo S."/>
            <person name="Riley R."/>
            <person name="Salamov A."/>
            <person name="Simmons B.A."/>
            <person name="Magnuson J.K."/>
            <person name="Henrissat B."/>
            <person name="Mortensen U.H."/>
            <person name="Larsen T.O."/>
            <person name="Devries R.P."/>
            <person name="Grigoriev I.V."/>
            <person name="Machida M."/>
            <person name="Baker S.E."/>
            <person name="Andersen M.R."/>
        </authorList>
    </citation>
    <scope>NUCLEOTIDE SEQUENCE [LARGE SCALE GENOMIC DNA]</scope>
    <source>
        <strain evidence="2 3">CBS 117626</strain>
    </source>
</reference>
<protein>
    <submittedName>
        <fullName evidence="2">Uncharacterized protein</fullName>
    </submittedName>
</protein>
<keyword evidence="1" id="KW-0812">Transmembrane</keyword>
<keyword evidence="1" id="KW-1133">Transmembrane helix</keyword>
<evidence type="ECO:0000313" key="2">
    <source>
        <dbReference type="EMBL" id="KAE8156849.1"/>
    </source>
</evidence>
<keyword evidence="1" id="KW-0472">Membrane</keyword>
<organism evidence="2 3">
    <name type="scientific">Aspergillus tamarii</name>
    <dbReference type="NCBI Taxonomy" id="41984"/>
    <lineage>
        <taxon>Eukaryota</taxon>
        <taxon>Fungi</taxon>
        <taxon>Dikarya</taxon>
        <taxon>Ascomycota</taxon>
        <taxon>Pezizomycotina</taxon>
        <taxon>Eurotiomycetes</taxon>
        <taxon>Eurotiomycetidae</taxon>
        <taxon>Eurotiales</taxon>
        <taxon>Aspergillaceae</taxon>
        <taxon>Aspergillus</taxon>
        <taxon>Aspergillus subgen. Circumdati</taxon>
    </lineage>
</organism>
<proteinExistence type="predicted"/>
<dbReference type="AlphaFoldDB" id="A0A5N6UDZ7"/>
<feature type="transmembrane region" description="Helical" evidence="1">
    <location>
        <begin position="6"/>
        <end position="36"/>
    </location>
</feature>
<dbReference type="EMBL" id="ML738744">
    <property type="protein sequence ID" value="KAE8156849.1"/>
    <property type="molecule type" value="Genomic_DNA"/>
</dbReference>
<accession>A0A5N6UDZ7</accession>
<evidence type="ECO:0000313" key="3">
    <source>
        <dbReference type="Proteomes" id="UP000326950"/>
    </source>
</evidence>